<keyword evidence="4" id="KW-1185">Reference proteome</keyword>
<accession>A0A919FM03</accession>
<organism evidence="3 4">
    <name type="scientific">Kitasatospora indigofera</name>
    <dbReference type="NCBI Taxonomy" id="67307"/>
    <lineage>
        <taxon>Bacteria</taxon>
        <taxon>Bacillati</taxon>
        <taxon>Actinomycetota</taxon>
        <taxon>Actinomycetes</taxon>
        <taxon>Kitasatosporales</taxon>
        <taxon>Streptomycetaceae</taxon>
        <taxon>Kitasatospora</taxon>
    </lineage>
</organism>
<name>A0A919FM03_9ACTN</name>
<dbReference type="EMBL" id="BNBO01000010">
    <property type="protein sequence ID" value="GHH68112.1"/>
    <property type="molecule type" value="Genomic_DNA"/>
</dbReference>
<sequence>MRKHRLDLFSLIAGALFTVVATLYLVASLNDFSVNGRIVIPVTFIVLGAAGLAGAVLAMARRGRTEAPAAPRTAPGAPGTPEGDLDAHLRELGLLDGERPGADGR</sequence>
<keyword evidence="2" id="KW-0812">Transmembrane</keyword>
<keyword evidence="2" id="KW-1133">Transmembrane helix</keyword>
<reference evidence="3" key="2">
    <citation type="submission" date="2020-09" db="EMBL/GenBank/DDBJ databases">
        <authorList>
            <person name="Sun Q."/>
            <person name="Ohkuma M."/>
        </authorList>
    </citation>
    <scope>NUCLEOTIDE SEQUENCE</scope>
    <source>
        <strain evidence="3">JCM 4646</strain>
    </source>
</reference>
<evidence type="ECO:0000313" key="4">
    <source>
        <dbReference type="Proteomes" id="UP000617734"/>
    </source>
</evidence>
<evidence type="ECO:0000313" key="3">
    <source>
        <dbReference type="EMBL" id="GHH68112.1"/>
    </source>
</evidence>
<feature type="compositionally biased region" description="Low complexity" evidence="1">
    <location>
        <begin position="64"/>
        <end position="82"/>
    </location>
</feature>
<evidence type="ECO:0000256" key="1">
    <source>
        <dbReference type="SAM" id="MobiDB-lite"/>
    </source>
</evidence>
<dbReference type="RefSeq" id="WP_190210827.1">
    <property type="nucleotide sequence ID" value="NZ_BNBO01000010.1"/>
</dbReference>
<proteinExistence type="predicted"/>
<dbReference type="Proteomes" id="UP000617734">
    <property type="component" value="Unassembled WGS sequence"/>
</dbReference>
<dbReference type="GeneID" id="95352874"/>
<feature type="transmembrane region" description="Helical" evidence="2">
    <location>
        <begin position="7"/>
        <end position="26"/>
    </location>
</feature>
<gene>
    <name evidence="3" type="ORF">GCM10018781_24210</name>
</gene>
<feature type="region of interest" description="Disordered" evidence="1">
    <location>
        <begin position="64"/>
        <end position="85"/>
    </location>
</feature>
<evidence type="ECO:0000256" key="2">
    <source>
        <dbReference type="SAM" id="Phobius"/>
    </source>
</evidence>
<feature type="transmembrane region" description="Helical" evidence="2">
    <location>
        <begin position="38"/>
        <end position="60"/>
    </location>
</feature>
<comment type="caution">
    <text evidence="3">The sequence shown here is derived from an EMBL/GenBank/DDBJ whole genome shotgun (WGS) entry which is preliminary data.</text>
</comment>
<reference evidence="3" key="1">
    <citation type="journal article" date="2014" name="Int. J. Syst. Evol. Microbiol.">
        <title>Complete genome sequence of Corynebacterium casei LMG S-19264T (=DSM 44701T), isolated from a smear-ripened cheese.</title>
        <authorList>
            <consortium name="US DOE Joint Genome Institute (JGI-PGF)"/>
            <person name="Walter F."/>
            <person name="Albersmeier A."/>
            <person name="Kalinowski J."/>
            <person name="Ruckert C."/>
        </authorList>
    </citation>
    <scope>NUCLEOTIDE SEQUENCE</scope>
    <source>
        <strain evidence="3">JCM 4646</strain>
    </source>
</reference>
<keyword evidence="2" id="KW-0472">Membrane</keyword>
<protein>
    <submittedName>
        <fullName evidence="3">Uncharacterized protein</fullName>
    </submittedName>
</protein>
<dbReference type="AlphaFoldDB" id="A0A919FM03"/>